<protein>
    <submittedName>
        <fullName evidence="6">Phosphate acyltransferase</fullName>
    </submittedName>
</protein>
<keyword evidence="3 6" id="KW-0012">Acyltransferase</keyword>
<evidence type="ECO:0000313" key="7">
    <source>
        <dbReference type="Proteomes" id="UP001167831"/>
    </source>
</evidence>
<sequence>MNEKLDFDAMAQRLLHSGRRRRVAVAAPEDAHTEEVIDRCMREGIADFVLFARREKAETAERIAGTCPGHAVTVTADTPEETARMAVKAVREGQADVLMKGTLNTDVLLRAVLDKENGLLIQGRTLSHITATQIPQYGKLLLFADAAVIPHPDTEQFDAILRYALNIFRKLNGHGRTPRVALIHCTEKTNAKFAHTLSYAELRRRAAEGRYGRMLIDGPMDVKTACDSESARIKGLTSDVTGNADILIFPNIEAANTFYKTITLFAGATTAGMLCGAVAPVVIASRADSAEAKMCSMLMACSLA</sequence>
<evidence type="ECO:0000256" key="1">
    <source>
        <dbReference type="ARBA" id="ARBA00005656"/>
    </source>
</evidence>
<evidence type="ECO:0000313" key="6">
    <source>
        <dbReference type="EMBL" id="MDN0023984.1"/>
    </source>
</evidence>
<reference evidence="6" key="1">
    <citation type="submission" date="2023-06" db="EMBL/GenBank/DDBJ databases">
        <authorList>
            <person name="Zeman M."/>
            <person name="Kubasova T."/>
            <person name="Jahodarova E."/>
            <person name="Nykrynova M."/>
            <person name="Rychlik I."/>
        </authorList>
    </citation>
    <scope>NUCLEOTIDE SEQUENCE</scope>
    <source>
        <strain evidence="6">ET15</strain>
        <strain evidence="5">ET37</strain>
    </source>
</reference>
<accession>A0AAW7JFR6</accession>
<comment type="similarity">
    <text evidence="1">Belongs to the phosphate acetyltransferase and butyryltransferase family.</text>
</comment>
<feature type="domain" description="Phosphate acetyl/butaryl transferase" evidence="4">
    <location>
        <begin position="80"/>
        <end position="300"/>
    </location>
</feature>
<dbReference type="EMBL" id="JAUEIF010000001">
    <property type="protein sequence ID" value="MDN0023984.1"/>
    <property type="molecule type" value="Genomic_DNA"/>
</dbReference>
<evidence type="ECO:0000313" key="5">
    <source>
        <dbReference type="EMBL" id="MDN0021487.1"/>
    </source>
</evidence>
<dbReference type="RefSeq" id="WP_289824341.1">
    <property type="nucleotide sequence ID" value="NZ_JAUEIE010000001.1"/>
</dbReference>
<dbReference type="Proteomes" id="UP001168478">
    <property type="component" value="Unassembled WGS sequence"/>
</dbReference>
<name>A0AAW7JFR6_9BACT</name>
<dbReference type="Pfam" id="PF01515">
    <property type="entry name" value="PTA_PTB"/>
    <property type="match status" value="1"/>
</dbReference>
<dbReference type="AlphaFoldDB" id="A0AAW7JFR6"/>
<keyword evidence="7" id="KW-1185">Reference proteome</keyword>
<dbReference type="InterPro" id="IPR050500">
    <property type="entry name" value="Phos_Acetyltrans/Butyryltrans"/>
</dbReference>
<dbReference type="GO" id="GO:0016746">
    <property type="term" value="F:acyltransferase activity"/>
    <property type="evidence" value="ECO:0007669"/>
    <property type="project" value="UniProtKB-KW"/>
</dbReference>
<evidence type="ECO:0000313" key="8">
    <source>
        <dbReference type="Proteomes" id="UP001168478"/>
    </source>
</evidence>
<evidence type="ECO:0000259" key="4">
    <source>
        <dbReference type="Pfam" id="PF01515"/>
    </source>
</evidence>
<keyword evidence="2" id="KW-0808">Transferase</keyword>
<dbReference type="PANTHER" id="PTHR43356">
    <property type="entry name" value="PHOSPHATE ACETYLTRANSFERASE"/>
    <property type="match status" value="1"/>
</dbReference>
<dbReference type="SUPFAM" id="SSF53659">
    <property type="entry name" value="Isocitrate/Isopropylmalate dehydrogenase-like"/>
    <property type="match status" value="1"/>
</dbReference>
<evidence type="ECO:0000256" key="3">
    <source>
        <dbReference type="ARBA" id="ARBA00023315"/>
    </source>
</evidence>
<dbReference type="EMBL" id="JAUEIE010000001">
    <property type="protein sequence ID" value="MDN0021487.1"/>
    <property type="molecule type" value="Genomic_DNA"/>
</dbReference>
<organism evidence="6 8">
    <name type="scientific">Leyella lascolaii</name>
    <dbReference type="NCBI Taxonomy" id="1776379"/>
    <lineage>
        <taxon>Bacteria</taxon>
        <taxon>Pseudomonadati</taxon>
        <taxon>Bacteroidota</taxon>
        <taxon>Bacteroidia</taxon>
        <taxon>Bacteroidales</taxon>
        <taxon>Prevotellaceae</taxon>
        <taxon>Leyella</taxon>
    </lineage>
</organism>
<evidence type="ECO:0000256" key="2">
    <source>
        <dbReference type="ARBA" id="ARBA00022679"/>
    </source>
</evidence>
<dbReference type="PIRSF" id="PIRSF000428">
    <property type="entry name" value="P_Ac_trans"/>
    <property type="match status" value="1"/>
</dbReference>
<proteinExistence type="inferred from homology"/>
<dbReference type="PANTHER" id="PTHR43356:SF2">
    <property type="entry name" value="PHOSPHATE ACETYLTRANSFERASE"/>
    <property type="match status" value="1"/>
</dbReference>
<dbReference type="InterPro" id="IPR002505">
    <property type="entry name" value="PTA_PTB"/>
</dbReference>
<dbReference type="Proteomes" id="UP001167831">
    <property type="component" value="Unassembled WGS sequence"/>
</dbReference>
<dbReference type="InterPro" id="IPR012147">
    <property type="entry name" value="P_Ac_Bu_trans"/>
</dbReference>
<gene>
    <name evidence="5" type="ORF">QVN81_00385</name>
    <name evidence="6" type="ORF">QVN84_00380</name>
</gene>
<comment type="caution">
    <text evidence="6">The sequence shown here is derived from an EMBL/GenBank/DDBJ whole genome shotgun (WGS) entry which is preliminary data.</text>
</comment>
<reference evidence="6" key="2">
    <citation type="submission" date="2023-08" db="EMBL/GenBank/DDBJ databases">
        <title>Identification and characterization of horizontal gene transfer across gut microbiota members of farm animals based on homology search.</title>
        <authorList>
            <person name="Schwarzerova J."/>
            <person name="Nykrynova M."/>
            <person name="Jureckova K."/>
            <person name="Cejkova D."/>
            <person name="Rychlik I."/>
        </authorList>
    </citation>
    <scope>NUCLEOTIDE SEQUENCE</scope>
    <source>
        <strain evidence="6">ET15</strain>
        <strain evidence="5">ET37</strain>
    </source>
</reference>
<dbReference type="Gene3D" id="3.40.718.10">
    <property type="entry name" value="Isopropylmalate Dehydrogenase"/>
    <property type="match status" value="1"/>
</dbReference>